<evidence type="ECO:0000313" key="2">
    <source>
        <dbReference type="EMBL" id="QUC11369.1"/>
    </source>
</evidence>
<dbReference type="Proteomes" id="UP000677180">
    <property type="component" value="Chromosome"/>
</dbReference>
<gene>
    <name evidence="2" type="ORF">J5A53_01285</name>
</gene>
<dbReference type="NCBIfam" id="TIGR03941">
    <property type="entry name" value="tRNA_deam_assoc"/>
    <property type="match status" value="1"/>
</dbReference>
<feature type="compositionally biased region" description="Basic and acidic residues" evidence="1">
    <location>
        <begin position="1"/>
        <end position="11"/>
    </location>
</feature>
<proteinExistence type="predicted"/>
<evidence type="ECO:0000313" key="3">
    <source>
        <dbReference type="Proteomes" id="UP000677180"/>
    </source>
</evidence>
<sequence length="241" mass="26600">MRDDAKFHDPTLTHPTGSGSGFRPGSSRNPGIWKDGVSVRPGRRSAVDAFDEDAEPFDLKDDRDLEAADDSEEEFFDDDLEDAGEDDIDLVVAVYREDGKATAVPMDFDLANDLDELIRQLGRLPGDSGADGYVSVAGEFFVICRVRGRVVEVLLSDATAANDWPIARDVVDYLGEEIPDEEDEPTPVGDLEMFAAAGLRGFELEAIATDYEEDSDELLMQVARRLKIDEVFERAVEAFDD</sequence>
<dbReference type="EMBL" id="CP072385">
    <property type="protein sequence ID" value="QUC11369.1"/>
    <property type="molecule type" value="Genomic_DNA"/>
</dbReference>
<protein>
    <submittedName>
        <fullName evidence="2">tRNA adenosine deaminase</fullName>
    </submittedName>
</protein>
<feature type="compositionally biased region" description="Low complexity" evidence="1">
    <location>
        <begin position="21"/>
        <end position="31"/>
    </location>
</feature>
<organism evidence="2 3">
    <name type="scientific">Arachnia propionica</name>
    <dbReference type="NCBI Taxonomy" id="1750"/>
    <lineage>
        <taxon>Bacteria</taxon>
        <taxon>Bacillati</taxon>
        <taxon>Actinomycetota</taxon>
        <taxon>Actinomycetes</taxon>
        <taxon>Propionibacteriales</taxon>
        <taxon>Propionibacteriaceae</taxon>
        <taxon>Arachnia</taxon>
    </lineage>
</organism>
<dbReference type="AlphaFoldDB" id="A0AB37I695"/>
<accession>A0AB37I695</accession>
<name>A0AB37I695_9ACTN</name>
<evidence type="ECO:0000256" key="1">
    <source>
        <dbReference type="SAM" id="MobiDB-lite"/>
    </source>
</evidence>
<dbReference type="InterPro" id="IPR023869">
    <property type="entry name" value="tRNA_Adeno_NH3ase_assoc_put"/>
</dbReference>
<reference evidence="2" key="1">
    <citation type="submission" date="2021-03" db="EMBL/GenBank/DDBJ databases">
        <title>Human Oral Microbial Genomes.</title>
        <authorList>
            <person name="Johnston C.D."/>
            <person name="Chen T."/>
            <person name="Dewhirst F.E."/>
        </authorList>
    </citation>
    <scope>NUCLEOTIDE SEQUENCE</scope>
    <source>
        <strain evidence="2">F0714</strain>
    </source>
</reference>
<feature type="region of interest" description="Disordered" evidence="1">
    <location>
        <begin position="1"/>
        <end position="39"/>
    </location>
</feature>